<keyword evidence="10 12" id="KW-0503">Monooxygenase</keyword>
<name>A0A1D2MDJ5_ORCCI</name>
<accession>A0A1D2MDJ5</accession>
<dbReference type="InterPro" id="IPR001128">
    <property type="entry name" value="Cyt_P450"/>
</dbReference>
<dbReference type="InterPro" id="IPR050196">
    <property type="entry name" value="Cytochrome_P450_Monoox"/>
</dbReference>
<evidence type="ECO:0000256" key="6">
    <source>
        <dbReference type="ARBA" id="ARBA00022617"/>
    </source>
</evidence>
<evidence type="ECO:0000256" key="8">
    <source>
        <dbReference type="ARBA" id="ARBA00023002"/>
    </source>
</evidence>
<evidence type="ECO:0000256" key="11">
    <source>
        <dbReference type="PIRSR" id="PIRSR602403-1"/>
    </source>
</evidence>
<comment type="similarity">
    <text evidence="5 12">Belongs to the cytochrome P450 family.</text>
</comment>
<dbReference type="PRINTS" id="PR00465">
    <property type="entry name" value="EP450IV"/>
</dbReference>
<keyword evidence="8 12" id="KW-0560">Oxidoreductase</keyword>
<dbReference type="GO" id="GO:0016705">
    <property type="term" value="F:oxidoreductase activity, acting on paired donors, with incorporation or reduction of molecular oxygen"/>
    <property type="evidence" value="ECO:0007669"/>
    <property type="project" value="InterPro"/>
</dbReference>
<comment type="caution">
    <text evidence="13">The sequence shown here is derived from an EMBL/GenBank/DDBJ whole genome shotgun (WGS) entry which is preliminary data.</text>
</comment>
<keyword evidence="14" id="KW-1185">Reference proteome</keyword>
<dbReference type="OrthoDB" id="1470350at2759"/>
<dbReference type="OMA" id="FAMMMIL"/>
<evidence type="ECO:0000313" key="13">
    <source>
        <dbReference type="EMBL" id="ODM91060.1"/>
    </source>
</evidence>
<evidence type="ECO:0000256" key="9">
    <source>
        <dbReference type="ARBA" id="ARBA00023004"/>
    </source>
</evidence>
<reference evidence="13 14" key="1">
    <citation type="journal article" date="2016" name="Genome Biol. Evol.">
        <title>Gene Family Evolution Reflects Adaptation to Soil Environmental Stressors in the Genome of the Collembolan Orchesella cincta.</title>
        <authorList>
            <person name="Faddeeva-Vakhrusheva A."/>
            <person name="Derks M.F."/>
            <person name="Anvar S.Y."/>
            <person name="Agamennone V."/>
            <person name="Suring W."/>
            <person name="Smit S."/>
            <person name="van Straalen N.M."/>
            <person name="Roelofs D."/>
        </authorList>
    </citation>
    <scope>NUCLEOTIDE SEQUENCE [LARGE SCALE GENOMIC DNA]</scope>
    <source>
        <tissue evidence="13">Mixed pool</tissue>
    </source>
</reference>
<dbReference type="PANTHER" id="PTHR24291:SF50">
    <property type="entry name" value="BIFUNCTIONAL ALBAFLAVENONE MONOOXYGENASE_TERPENE SYNTHASE"/>
    <property type="match status" value="1"/>
</dbReference>
<dbReference type="PROSITE" id="PS00086">
    <property type="entry name" value="CYTOCHROME_P450"/>
    <property type="match status" value="1"/>
</dbReference>
<comment type="cofactor">
    <cofactor evidence="1 11">
        <name>heme</name>
        <dbReference type="ChEBI" id="CHEBI:30413"/>
    </cofactor>
</comment>
<dbReference type="EMBL" id="LJIJ01001686">
    <property type="protein sequence ID" value="ODM91060.1"/>
    <property type="molecule type" value="Genomic_DNA"/>
</dbReference>
<sequence length="98" mass="11481">MLGTSKNPKYFPNPEKFNPERFSEKEIKSRPAYSFIPFSGGPRKCIGYKFAMMMILNLSAKLLRNYVFETKEKLEDIVLLPYITITPEKPIKFLIKTR</sequence>
<gene>
    <name evidence="13" type="ORF">Ocin01_15621</name>
</gene>
<dbReference type="GO" id="GO:0005506">
    <property type="term" value="F:iron ion binding"/>
    <property type="evidence" value="ECO:0007669"/>
    <property type="project" value="InterPro"/>
</dbReference>
<keyword evidence="7 11" id="KW-0479">Metal-binding</keyword>
<evidence type="ECO:0000256" key="3">
    <source>
        <dbReference type="ARBA" id="ARBA00004174"/>
    </source>
</evidence>
<keyword evidence="6 11" id="KW-0349">Heme</keyword>
<dbReference type="GO" id="GO:0005789">
    <property type="term" value="C:endoplasmic reticulum membrane"/>
    <property type="evidence" value="ECO:0007669"/>
    <property type="project" value="UniProtKB-SubCell"/>
</dbReference>
<dbReference type="InterPro" id="IPR036396">
    <property type="entry name" value="Cyt_P450_sf"/>
</dbReference>
<protein>
    <submittedName>
        <fullName evidence="13">Cytochrome P450 4V2</fullName>
    </submittedName>
</protein>
<dbReference type="Gene3D" id="1.10.630.10">
    <property type="entry name" value="Cytochrome P450"/>
    <property type="match status" value="1"/>
</dbReference>
<evidence type="ECO:0000256" key="1">
    <source>
        <dbReference type="ARBA" id="ARBA00001971"/>
    </source>
</evidence>
<dbReference type="Proteomes" id="UP000094527">
    <property type="component" value="Unassembled WGS sequence"/>
</dbReference>
<evidence type="ECO:0000256" key="10">
    <source>
        <dbReference type="ARBA" id="ARBA00023033"/>
    </source>
</evidence>
<evidence type="ECO:0000256" key="7">
    <source>
        <dbReference type="ARBA" id="ARBA00022723"/>
    </source>
</evidence>
<comment type="subcellular location">
    <subcellularLocation>
        <location evidence="4">Endoplasmic reticulum membrane</location>
        <topology evidence="4">Peripheral membrane protein</topology>
    </subcellularLocation>
    <subcellularLocation>
        <location evidence="3">Microsome membrane</location>
        <topology evidence="3">Peripheral membrane protein</topology>
    </subcellularLocation>
</comment>
<dbReference type="Pfam" id="PF00067">
    <property type="entry name" value="p450"/>
    <property type="match status" value="1"/>
</dbReference>
<dbReference type="InterPro" id="IPR002403">
    <property type="entry name" value="Cyt_P450_E_grp-IV"/>
</dbReference>
<evidence type="ECO:0000256" key="5">
    <source>
        <dbReference type="ARBA" id="ARBA00010617"/>
    </source>
</evidence>
<dbReference type="AlphaFoldDB" id="A0A1D2MDJ5"/>
<evidence type="ECO:0000256" key="2">
    <source>
        <dbReference type="ARBA" id="ARBA00003690"/>
    </source>
</evidence>
<feature type="non-terminal residue" evidence="13">
    <location>
        <position position="98"/>
    </location>
</feature>
<organism evidence="13 14">
    <name type="scientific">Orchesella cincta</name>
    <name type="common">Springtail</name>
    <name type="synonym">Podura cincta</name>
    <dbReference type="NCBI Taxonomy" id="48709"/>
    <lineage>
        <taxon>Eukaryota</taxon>
        <taxon>Metazoa</taxon>
        <taxon>Ecdysozoa</taxon>
        <taxon>Arthropoda</taxon>
        <taxon>Hexapoda</taxon>
        <taxon>Collembola</taxon>
        <taxon>Entomobryomorpha</taxon>
        <taxon>Entomobryoidea</taxon>
        <taxon>Orchesellidae</taxon>
        <taxon>Orchesellinae</taxon>
        <taxon>Orchesella</taxon>
    </lineage>
</organism>
<dbReference type="PANTHER" id="PTHR24291">
    <property type="entry name" value="CYTOCHROME P450 FAMILY 4"/>
    <property type="match status" value="1"/>
</dbReference>
<dbReference type="GO" id="GO:0004497">
    <property type="term" value="F:monooxygenase activity"/>
    <property type="evidence" value="ECO:0007669"/>
    <property type="project" value="UniProtKB-KW"/>
</dbReference>
<proteinExistence type="inferred from homology"/>
<dbReference type="SUPFAM" id="SSF48264">
    <property type="entry name" value="Cytochrome P450"/>
    <property type="match status" value="1"/>
</dbReference>
<keyword evidence="9 11" id="KW-0408">Iron</keyword>
<feature type="binding site" description="axial binding residue" evidence="11">
    <location>
        <position position="45"/>
    </location>
    <ligand>
        <name>heme</name>
        <dbReference type="ChEBI" id="CHEBI:30413"/>
    </ligand>
    <ligandPart>
        <name>Fe</name>
        <dbReference type="ChEBI" id="CHEBI:18248"/>
    </ligandPart>
</feature>
<dbReference type="GO" id="GO:0020037">
    <property type="term" value="F:heme binding"/>
    <property type="evidence" value="ECO:0007669"/>
    <property type="project" value="InterPro"/>
</dbReference>
<comment type="function">
    <text evidence="2">May be involved in the metabolism of insect hormones and in the breakdown of synthetic insecticides.</text>
</comment>
<dbReference type="STRING" id="48709.A0A1D2MDJ5"/>
<evidence type="ECO:0000256" key="4">
    <source>
        <dbReference type="ARBA" id="ARBA00004406"/>
    </source>
</evidence>
<evidence type="ECO:0000256" key="12">
    <source>
        <dbReference type="RuleBase" id="RU000461"/>
    </source>
</evidence>
<evidence type="ECO:0000313" key="14">
    <source>
        <dbReference type="Proteomes" id="UP000094527"/>
    </source>
</evidence>
<dbReference type="InterPro" id="IPR017972">
    <property type="entry name" value="Cyt_P450_CS"/>
</dbReference>